<evidence type="ECO:0000259" key="4">
    <source>
        <dbReference type="PROSITE" id="PS50892"/>
    </source>
</evidence>
<dbReference type="InterPro" id="IPR051097">
    <property type="entry name" value="Synaptobrevin-like_transport"/>
</dbReference>
<evidence type="ECO:0000313" key="6">
    <source>
        <dbReference type="EMBL" id="KAF8001223.1"/>
    </source>
</evidence>
<evidence type="ECO:0000313" key="5">
    <source>
        <dbReference type="EMBL" id="KAF7998674.1"/>
    </source>
</evidence>
<keyword evidence="1" id="KW-0813">Transport</keyword>
<dbReference type="Proteomes" id="UP000649328">
    <property type="component" value="Unassembled WGS sequence"/>
</dbReference>
<keyword evidence="3" id="KW-0472">Membrane</keyword>
<dbReference type="OrthoDB" id="190375at2759"/>
<dbReference type="PANTHER" id="PTHR21136:SF168">
    <property type="entry name" value="VESICLE-ASSOCIATED MEMBRANE PROTEIN 9"/>
    <property type="match status" value="1"/>
</dbReference>
<keyword evidence="3" id="KW-1133">Transmembrane helix</keyword>
<sequence length="283" mass="31865">MSSRDLSKQLIYTTLTLNLTTLYATENTKLINAIPSLNCSELVSLELGLINASKTLIGLLSVVTDRTVTKLSLLLYFMKKQLHNADGGNDLVTVVVLAHQDVNKTLVLSVLKKIIDKYFEFRHDLADQNSAAHEQGAKTKLGEFKLYMNQIVKFEEMQYDTNLTLYSYGATQQMNRDGSRAEVITPNQLVSANEEVDEVRLLMLDNINKILGRGDKISNLVDQTERLQTSSLVFHKSATSVKRKMWFNNVKFVALVCGAGASFFYLVLGFECGYPFFQTCLRH</sequence>
<dbReference type="Gene3D" id="1.20.5.110">
    <property type="match status" value="1"/>
</dbReference>
<reference evidence="5" key="1">
    <citation type="submission" date="2020-10" db="EMBL/GenBank/DDBJ databases">
        <title>The Whole-Genome Sequence of Metschnikowia persimmonesis, a Novel Endophytic Yeast Species Isolated from Medicinal Plant Diospyros kaki Thumb.</title>
        <authorList>
            <person name="Rahmat E."/>
            <person name="Kang Y."/>
        </authorList>
    </citation>
    <scope>NUCLEOTIDE SEQUENCE</scope>
    <source>
        <strain evidence="5">KIOM G15050</strain>
    </source>
</reference>
<gene>
    <name evidence="6" type="ORF">HF325_003724</name>
    <name evidence="5" type="ORF">HF325_006916</name>
</gene>
<keyword evidence="1" id="KW-0653">Protein transport</keyword>
<keyword evidence="7" id="KW-1185">Reference proteome</keyword>
<proteinExistence type="predicted"/>
<evidence type="ECO:0000256" key="1">
    <source>
        <dbReference type="ARBA" id="ARBA00022927"/>
    </source>
</evidence>
<dbReference type="InterPro" id="IPR042855">
    <property type="entry name" value="V_SNARE_CC"/>
</dbReference>
<dbReference type="EMBL" id="JACBPP010000013">
    <property type="protein sequence ID" value="KAF7998674.1"/>
    <property type="molecule type" value="Genomic_DNA"/>
</dbReference>
<dbReference type="GO" id="GO:0016192">
    <property type="term" value="P:vesicle-mediated transport"/>
    <property type="evidence" value="ECO:0007669"/>
    <property type="project" value="InterPro"/>
</dbReference>
<evidence type="ECO:0000313" key="7">
    <source>
        <dbReference type="Proteomes" id="UP000649328"/>
    </source>
</evidence>
<protein>
    <recommendedName>
        <fullName evidence="4">V-SNARE coiled-coil homology domain-containing protein</fullName>
    </recommendedName>
</protein>
<comment type="caution">
    <text evidence="5">The sequence shown here is derived from an EMBL/GenBank/DDBJ whole genome shotgun (WGS) entry which is preliminary data.</text>
</comment>
<dbReference type="Pfam" id="PF00957">
    <property type="entry name" value="Synaptobrevin"/>
    <property type="match status" value="1"/>
</dbReference>
<dbReference type="GO" id="GO:0016020">
    <property type="term" value="C:membrane"/>
    <property type="evidence" value="ECO:0007669"/>
    <property type="project" value="InterPro"/>
</dbReference>
<dbReference type="PANTHER" id="PTHR21136">
    <property type="entry name" value="SNARE PROTEINS"/>
    <property type="match status" value="1"/>
</dbReference>
<dbReference type="AlphaFoldDB" id="A0A8H7GJP7"/>
<dbReference type="PRINTS" id="PR00219">
    <property type="entry name" value="SYNAPTOBREVN"/>
</dbReference>
<accession>A0A8H7GJP7</accession>
<name>A0A8H7GJP7_9ASCO</name>
<dbReference type="SUPFAM" id="SSF58038">
    <property type="entry name" value="SNARE fusion complex"/>
    <property type="match status" value="1"/>
</dbReference>
<feature type="domain" description="V-SNARE coiled-coil homology" evidence="4">
    <location>
        <begin position="188"/>
        <end position="248"/>
    </location>
</feature>
<evidence type="ECO:0000256" key="3">
    <source>
        <dbReference type="SAM" id="Phobius"/>
    </source>
</evidence>
<dbReference type="EMBL" id="JACBPP010000005">
    <property type="protein sequence ID" value="KAF8001223.1"/>
    <property type="molecule type" value="Genomic_DNA"/>
</dbReference>
<organism evidence="5 7">
    <name type="scientific">Metschnikowia pulcherrima</name>
    <dbReference type="NCBI Taxonomy" id="27326"/>
    <lineage>
        <taxon>Eukaryota</taxon>
        <taxon>Fungi</taxon>
        <taxon>Dikarya</taxon>
        <taxon>Ascomycota</taxon>
        <taxon>Saccharomycotina</taxon>
        <taxon>Pichiomycetes</taxon>
        <taxon>Metschnikowiaceae</taxon>
        <taxon>Metschnikowia</taxon>
    </lineage>
</organism>
<dbReference type="PROSITE" id="PS50892">
    <property type="entry name" value="V_SNARE"/>
    <property type="match status" value="1"/>
</dbReference>
<dbReference type="InterPro" id="IPR001388">
    <property type="entry name" value="Synaptobrevin-like"/>
</dbReference>
<dbReference type="CDD" id="cd15843">
    <property type="entry name" value="R-SNARE"/>
    <property type="match status" value="1"/>
</dbReference>
<evidence type="ECO:0000256" key="2">
    <source>
        <dbReference type="PROSITE-ProRule" id="PRU00290"/>
    </source>
</evidence>
<keyword evidence="3" id="KW-0812">Transmembrane</keyword>
<feature type="transmembrane region" description="Helical" evidence="3">
    <location>
        <begin position="252"/>
        <end position="277"/>
    </location>
</feature>
<keyword evidence="2" id="KW-0175">Coiled coil</keyword>
<dbReference type="GO" id="GO:0015031">
    <property type="term" value="P:protein transport"/>
    <property type="evidence" value="ECO:0007669"/>
    <property type="project" value="UniProtKB-KW"/>
</dbReference>